<dbReference type="Pfam" id="PF13176">
    <property type="entry name" value="TPR_7"/>
    <property type="match status" value="1"/>
</dbReference>
<keyword evidence="8" id="KW-0472">Membrane</keyword>
<dbReference type="SUPFAM" id="SSF48452">
    <property type="entry name" value="TPR-like"/>
    <property type="match status" value="2"/>
</dbReference>
<evidence type="ECO:0000256" key="5">
    <source>
        <dbReference type="ARBA" id="ARBA00038253"/>
    </source>
</evidence>
<gene>
    <name evidence="9" type="ORF">DHW31_05820</name>
</gene>
<evidence type="ECO:0000256" key="6">
    <source>
        <dbReference type="PROSITE-ProRule" id="PRU00339"/>
    </source>
</evidence>
<dbReference type="Gene3D" id="1.25.40.10">
    <property type="entry name" value="Tetratricopeptide repeat domain"/>
    <property type="match status" value="2"/>
</dbReference>
<dbReference type="Pfam" id="PF13181">
    <property type="entry name" value="TPR_8"/>
    <property type="match status" value="1"/>
</dbReference>
<evidence type="ECO:0000256" key="1">
    <source>
        <dbReference type="ARBA" id="ARBA00004496"/>
    </source>
</evidence>
<accession>A0A3D2SDH4</accession>
<dbReference type="PANTHER" id="PTHR46630:SF1">
    <property type="entry name" value="TETRATRICOPEPTIDE REPEAT PROTEIN 29"/>
    <property type="match status" value="1"/>
</dbReference>
<name>A0A3D2SDH4_9BACE</name>
<feature type="repeat" description="TPR" evidence="6">
    <location>
        <begin position="106"/>
        <end position="139"/>
    </location>
</feature>
<organism evidence="9 10">
    <name type="scientific">Bacteroides graminisolvens</name>
    <dbReference type="NCBI Taxonomy" id="477666"/>
    <lineage>
        <taxon>Bacteria</taxon>
        <taxon>Pseudomonadati</taxon>
        <taxon>Bacteroidota</taxon>
        <taxon>Bacteroidia</taxon>
        <taxon>Bacteroidales</taxon>
        <taxon>Bacteroidaceae</taxon>
        <taxon>Bacteroides</taxon>
    </lineage>
</organism>
<dbReference type="AlphaFoldDB" id="A0A3D2SDH4"/>
<reference evidence="9 10" key="1">
    <citation type="journal article" date="2018" name="Nat. Biotechnol.">
        <title>A standardized bacterial taxonomy based on genome phylogeny substantially revises the tree of life.</title>
        <authorList>
            <person name="Parks D.H."/>
            <person name="Chuvochina M."/>
            <person name="Waite D.W."/>
            <person name="Rinke C."/>
            <person name="Skarshewski A."/>
            <person name="Chaumeil P.A."/>
            <person name="Hugenholtz P."/>
        </authorList>
    </citation>
    <scope>NUCLEOTIDE SEQUENCE [LARGE SCALE GENOMIC DNA]</scope>
    <source>
        <strain evidence="9">UBA9667</strain>
    </source>
</reference>
<dbReference type="InterPro" id="IPR011990">
    <property type="entry name" value="TPR-like_helical_dom_sf"/>
</dbReference>
<keyword evidence="3" id="KW-0677">Repeat</keyword>
<keyword evidence="4 6" id="KW-0802">TPR repeat</keyword>
<evidence type="ECO:0000313" key="10">
    <source>
        <dbReference type="Proteomes" id="UP000263098"/>
    </source>
</evidence>
<keyword evidence="8" id="KW-0812">Transmembrane</keyword>
<feature type="repeat" description="TPR" evidence="6">
    <location>
        <begin position="226"/>
        <end position="259"/>
    </location>
</feature>
<evidence type="ECO:0000256" key="2">
    <source>
        <dbReference type="ARBA" id="ARBA00022490"/>
    </source>
</evidence>
<feature type="transmembrane region" description="Helical" evidence="8">
    <location>
        <begin position="364"/>
        <end position="384"/>
    </location>
</feature>
<proteinExistence type="inferred from homology"/>
<feature type="coiled-coil region" evidence="7">
    <location>
        <begin position="386"/>
        <end position="451"/>
    </location>
</feature>
<evidence type="ECO:0000313" key="9">
    <source>
        <dbReference type="EMBL" id="HCK24295.1"/>
    </source>
</evidence>
<dbReference type="EMBL" id="DPVG01000216">
    <property type="protein sequence ID" value="HCK24295.1"/>
    <property type="molecule type" value="Genomic_DNA"/>
</dbReference>
<dbReference type="InterPro" id="IPR019734">
    <property type="entry name" value="TPR_rpt"/>
</dbReference>
<dbReference type="PROSITE" id="PS50005">
    <property type="entry name" value="TPR"/>
    <property type="match status" value="2"/>
</dbReference>
<evidence type="ECO:0000256" key="8">
    <source>
        <dbReference type="SAM" id="Phobius"/>
    </source>
</evidence>
<dbReference type="RefSeq" id="WP_277638615.1">
    <property type="nucleotide sequence ID" value="NZ_JAJUIH010000002.1"/>
</dbReference>
<dbReference type="SMART" id="SM00028">
    <property type="entry name" value="TPR"/>
    <property type="match status" value="2"/>
</dbReference>
<comment type="caution">
    <text evidence="9">The sequence shown here is derived from an EMBL/GenBank/DDBJ whole genome shotgun (WGS) entry which is preliminary data.</text>
</comment>
<evidence type="ECO:0000256" key="4">
    <source>
        <dbReference type="ARBA" id="ARBA00022803"/>
    </source>
</evidence>
<dbReference type="InterPro" id="IPR051476">
    <property type="entry name" value="Bac_ResReg_Asp_Phosphatase"/>
</dbReference>
<sequence length="569" mass="65722">MKKATKLLNMLILLFPFLCIGCKHRPFENLPALRTAERLVSTNPDSALSILKHVPYPERLDDETFAHWCMLSGKVTDKINASILPTFYLDRALKWYVNNGTQEEQVQMKLYLGRSYVTDGNYDKAMAIYINALEMAEKNKLHNLCGYINCYIGDLYEKKNMQEQAVNKYKIGANKFKTANNVRSYVCALRDVGREYAFMDSLSHALKVMQKADAIASNLDDDNVKGSISNSLGNIYLMQHEYDKAKSCFNKALLQGKKDKMADLMALVKLYIEIDSISQAYELLETAPQKDPKYTFTIKYFYSQIYEAKGDYKKALENLQEYTEITDSIVYADNQSKILEIESKYNVLKARTEIDDLKIAKQKYIIILTASIAFTLLILLSYHIHRKQATSKIQKQQEELNQTKFKLLNLSLELEKKKNQIETAKAKSENVDKLQEDIGDLLLKYKKLQNNILTNSAIYKKLSQLAKQNMPGNDKPLITDNLWQLITDTITVAYPNLEKLVYDLCPDLSPQEWLYCCFYMFNFDSSDEAKLLNISPGSARTKHLRLRQRLNITLEPKTTLYEYLIHRMD</sequence>
<keyword evidence="7" id="KW-0175">Coiled coil</keyword>
<keyword evidence="8" id="KW-1133">Transmembrane helix</keyword>
<keyword evidence="2" id="KW-0963">Cytoplasm</keyword>
<evidence type="ECO:0000256" key="3">
    <source>
        <dbReference type="ARBA" id="ARBA00022737"/>
    </source>
</evidence>
<comment type="subcellular location">
    <subcellularLocation>
        <location evidence="1">Cytoplasm</location>
    </subcellularLocation>
</comment>
<dbReference type="GO" id="GO:0005737">
    <property type="term" value="C:cytoplasm"/>
    <property type="evidence" value="ECO:0007669"/>
    <property type="project" value="UniProtKB-SubCell"/>
</dbReference>
<evidence type="ECO:0000256" key="7">
    <source>
        <dbReference type="SAM" id="Coils"/>
    </source>
</evidence>
<dbReference type="Proteomes" id="UP000263098">
    <property type="component" value="Unassembled WGS sequence"/>
</dbReference>
<comment type="similarity">
    <text evidence="5">Belongs to the Rap family.</text>
</comment>
<dbReference type="PANTHER" id="PTHR46630">
    <property type="entry name" value="TETRATRICOPEPTIDE REPEAT PROTEIN 29"/>
    <property type="match status" value="1"/>
</dbReference>
<protein>
    <submittedName>
        <fullName evidence="9">Uncharacterized protein</fullName>
    </submittedName>
</protein>